<name>A0ABQ9GWC6_9NEOP</name>
<evidence type="ECO:0000256" key="1">
    <source>
        <dbReference type="SAM" id="MobiDB-lite"/>
    </source>
</evidence>
<comment type="caution">
    <text evidence="3">The sequence shown here is derived from an EMBL/GenBank/DDBJ whole genome shotgun (WGS) entry which is preliminary data.</text>
</comment>
<gene>
    <name evidence="3" type="ORF">PR048_020759</name>
</gene>
<dbReference type="EMBL" id="JARBHB010000008">
    <property type="protein sequence ID" value="KAJ8876314.1"/>
    <property type="molecule type" value="Genomic_DNA"/>
</dbReference>
<feature type="region of interest" description="Disordered" evidence="1">
    <location>
        <begin position="279"/>
        <end position="306"/>
    </location>
</feature>
<evidence type="ECO:0000259" key="2">
    <source>
        <dbReference type="Pfam" id="PF03184"/>
    </source>
</evidence>
<proteinExistence type="predicted"/>
<evidence type="ECO:0000313" key="4">
    <source>
        <dbReference type="Proteomes" id="UP001159363"/>
    </source>
</evidence>
<reference evidence="3 4" key="1">
    <citation type="submission" date="2023-02" db="EMBL/GenBank/DDBJ databases">
        <title>LHISI_Scaffold_Assembly.</title>
        <authorList>
            <person name="Stuart O.P."/>
            <person name="Cleave R."/>
            <person name="Magrath M.J.L."/>
            <person name="Mikheyev A.S."/>
        </authorList>
    </citation>
    <scope>NUCLEOTIDE SEQUENCE [LARGE SCALE GENOMIC DNA]</scope>
    <source>
        <strain evidence="3">Daus_M_001</strain>
        <tissue evidence="3">Leg muscle</tissue>
    </source>
</reference>
<feature type="domain" description="DDE-1" evidence="2">
    <location>
        <begin position="65"/>
        <end position="137"/>
    </location>
</feature>
<accession>A0ABQ9GWC6</accession>
<protein>
    <recommendedName>
        <fullName evidence="2">DDE-1 domain-containing protein</fullName>
    </recommendedName>
</protein>
<sequence>MIAATEDVKADFNSRNTAEKNGVSRNTLTDRIKGNTPAGRKMGPDSWLPKEKEEIKFCDEHGRFILVALLPNATHILQPMDVGVSRSLKNGWKKDVHEWQIQQVLDGKDTTLKKEFAKLLDTAINNSVCPEQLQNAFPSDVWNGDIKDIYLFEFWKHMTSLVTAQPGTGVNSATSPSGYSLQVQLRTPLDVSPSTSHVLPSASDSVPLASADLPVVKKNTCRTLSGKIIPSPFKWALFWPGPQKHKICMKAPKQKIPTIVSSKALQEYYSRKETIKREEEQIEEEGKLKETKDDPVPLESSDERSNQHEEEIITASENMPEDNALARVTILDGKREAPKYRYVCIIQEIHGKDLKVLGMRQVDKTKKVFITKDDDISSINRSQVDRILPTPEMNATGARVCYILK</sequence>
<organism evidence="3 4">
    <name type="scientific">Dryococelus australis</name>
    <dbReference type="NCBI Taxonomy" id="614101"/>
    <lineage>
        <taxon>Eukaryota</taxon>
        <taxon>Metazoa</taxon>
        <taxon>Ecdysozoa</taxon>
        <taxon>Arthropoda</taxon>
        <taxon>Hexapoda</taxon>
        <taxon>Insecta</taxon>
        <taxon>Pterygota</taxon>
        <taxon>Neoptera</taxon>
        <taxon>Polyneoptera</taxon>
        <taxon>Phasmatodea</taxon>
        <taxon>Verophasmatodea</taxon>
        <taxon>Anareolatae</taxon>
        <taxon>Phasmatidae</taxon>
        <taxon>Eurycanthinae</taxon>
        <taxon>Dryococelus</taxon>
    </lineage>
</organism>
<feature type="compositionally biased region" description="Basic and acidic residues" evidence="1">
    <location>
        <begin position="1"/>
        <end position="12"/>
    </location>
</feature>
<dbReference type="Pfam" id="PF03184">
    <property type="entry name" value="DDE_1"/>
    <property type="match status" value="1"/>
</dbReference>
<evidence type="ECO:0000313" key="3">
    <source>
        <dbReference type="EMBL" id="KAJ8876314.1"/>
    </source>
</evidence>
<dbReference type="Proteomes" id="UP001159363">
    <property type="component" value="Chromosome 7"/>
</dbReference>
<dbReference type="InterPro" id="IPR004875">
    <property type="entry name" value="DDE_SF_endonuclease_dom"/>
</dbReference>
<keyword evidence="4" id="KW-1185">Reference proteome</keyword>
<feature type="region of interest" description="Disordered" evidence="1">
    <location>
        <begin position="1"/>
        <end position="46"/>
    </location>
</feature>